<reference evidence="7 8" key="1">
    <citation type="submission" date="2018-12" db="EMBL/GenBank/DDBJ databases">
        <title>Genome sequence from the cellulolytic species, Caldicellulosiruptor changbaiensis.</title>
        <authorList>
            <person name="Blumer-Schuette S.E."/>
            <person name="Mendoza C."/>
        </authorList>
    </citation>
    <scope>NUCLEOTIDE SEQUENCE [LARGE SCALE GENOMIC DNA]</scope>
    <source>
        <strain evidence="7 8">CBS-Z</strain>
    </source>
</reference>
<keyword evidence="8" id="KW-1185">Reference proteome</keyword>
<accession>A0A3T0D4Z0</accession>
<dbReference type="PROSITE" id="PS51721">
    <property type="entry name" value="G_CP"/>
    <property type="match status" value="1"/>
</dbReference>
<dbReference type="InterPro" id="IPR030378">
    <property type="entry name" value="G_CP_dom"/>
</dbReference>
<dbReference type="InterPro" id="IPR016478">
    <property type="entry name" value="GTPase_MTG1"/>
</dbReference>
<dbReference type="RefSeq" id="WP_127351628.1">
    <property type="nucleotide sequence ID" value="NZ_CP034791.1"/>
</dbReference>
<dbReference type="NCBIfam" id="TIGR03596">
    <property type="entry name" value="GTPase_YlqF"/>
    <property type="match status" value="1"/>
</dbReference>
<comment type="function">
    <text evidence="4">Required for a late step of 50S ribosomal subunit assembly. Has GTPase activity.</text>
</comment>
<keyword evidence="2 4" id="KW-0547">Nucleotide-binding</keyword>
<keyword evidence="4" id="KW-0963">Cytoplasm</keyword>
<evidence type="ECO:0000313" key="8">
    <source>
        <dbReference type="Proteomes" id="UP000282930"/>
    </source>
</evidence>
<proteinExistence type="inferred from homology"/>
<dbReference type="InterPro" id="IPR006073">
    <property type="entry name" value="GTP-bd"/>
</dbReference>
<dbReference type="KEGG" id="ccha:ELD05_05380"/>
<comment type="subcellular location">
    <subcellularLocation>
        <location evidence="4">Cytoplasm</location>
    </subcellularLocation>
</comment>
<dbReference type="GO" id="GO:0005525">
    <property type="term" value="F:GTP binding"/>
    <property type="evidence" value="ECO:0007669"/>
    <property type="project" value="UniProtKB-KW"/>
</dbReference>
<dbReference type="GO" id="GO:0003924">
    <property type="term" value="F:GTPase activity"/>
    <property type="evidence" value="ECO:0007669"/>
    <property type="project" value="TreeGrafter"/>
</dbReference>
<feature type="binding site" evidence="5">
    <location>
        <position position="173"/>
    </location>
    <ligand>
        <name>GTP</name>
        <dbReference type="ChEBI" id="CHEBI:37565"/>
    </ligand>
</feature>
<feature type="binding site" evidence="5">
    <location>
        <begin position="58"/>
        <end position="61"/>
    </location>
    <ligand>
        <name>GTP</name>
        <dbReference type="ChEBI" id="CHEBI:37565"/>
    </ligand>
</feature>
<evidence type="ECO:0000259" key="6">
    <source>
        <dbReference type="PROSITE" id="PS51721"/>
    </source>
</evidence>
<organism evidence="7 8">
    <name type="scientific">Caldicellulosiruptor changbaiensis</name>
    <dbReference type="NCBI Taxonomy" id="1222016"/>
    <lineage>
        <taxon>Bacteria</taxon>
        <taxon>Bacillati</taxon>
        <taxon>Bacillota</taxon>
        <taxon>Bacillota incertae sedis</taxon>
        <taxon>Caldicellulosiruptorales</taxon>
        <taxon>Caldicellulosiruptoraceae</taxon>
        <taxon>Caldicellulosiruptor</taxon>
    </lineage>
</organism>
<dbReference type="CDD" id="cd01856">
    <property type="entry name" value="YlqF"/>
    <property type="match status" value="1"/>
</dbReference>
<keyword evidence="3 4" id="KW-0342">GTP-binding</keyword>
<dbReference type="InterPro" id="IPR019991">
    <property type="entry name" value="GTP-bd_ribosome_bgen"/>
</dbReference>
<dbReference type="InterPro" id="IPR027417">
    <property type="entry name" value="P-loop_NTPase"/>
</dbReference>
<dbReference type="PANTHER" id="PTHR45782">
    <property type="entry name" value="MITOCHONDRIAL RIBOSOME-ASSOCIATED GTPASE 1"/>
    <property type="match status" value="1"/>
</dbReference>
<dbReference type="Pfam" id="PF01926">
    <property type="entry name" value="MMR_HSR1"/>
    <property type="match status" value="1"/>
</dbReference>
<evidence type="ECO:0000256" key="1">
    <source>
        <dbReference type="ARBA" id="ARBA00014898"/>
    </source>
</evidence>
<dbReference type="PIRSF" id="PIRSF006230">
    <property type="entry name" value="MG442"/>
    <property type="match status" value="1"/>
</dbReference>
<dbReference type="GO" id="GO:0005737">
    <property type="term" value="C:cytoplasm"/>
    <property type="evidence" value="ECO:0007669"/>
    <property type="project" value="UniProtKB-SubCell"/>
</dbReference>
<sequence>MIVQWYPGHMQKAKREILELNKYVDLYLILLDARAPLSSRNEQLESLIKDKPKIFILNKADLADEKKNTQFLNYFESINQRALCVDSLKGTNVKNIFKIAENLLKDKIEEARQKGRRKIVRFGVLGIPNVGKSTLINKITNSSKAKTGDKPGVTKSKQWIKINDYFEMLDTPGILVPKIEDDLVAIKLCAIGSIKDELYDKELVAKKTIGIIKKGYCELLNKKYSLDFLNMSEEEYLIEIGKKRGCVLKEGKIDTLKAANLFLEDLRKAKIGRITLDEIGDR</sequence>
<comment type="similarity">
    <text evidence="4">Belongs to the TRAFAC class YlqF/YawG GTPase family. MTG1 subfamily.</text>
</comment>
<dbReference type="Proteomes" id="UP000282930">
    <property type="component" value="Chromosome"/>
</dbReference>
<evidence type="ECO:0000313" key="7">
    <source>
        <dbReference type="EMBL" id="AZT90120.1"/>
    </source>
</evidence>
<evidence type="ECO:0000256" key="4">
    <source>
        <dbReference type="PIRNR" id="PIRNR006230"/>
    </source>
</evidence>
<feature type="binding site" evidence="5">
    <location>
        <begin position="129"/>
        <end position="134"/>
    </location>
    <ligand>
        <name>GTP</name>
        <dbReference type="ChEBI" id="CHEBI:37565"/>
    </ligand>
</feature>
<gene>
    <name evidence="7" type="primary">ylqF</name>
    <name evidence="7" type="ORF">ELD05_05380</name>
</gene>
<dbReference type="InterPro" id="IPR023179">
    <property type="entry name" value="GTP-bd_ortho_bundle_sf"/>
</dbReference>
<protein>
    <recommendedName>
        <fullName evidence="1 4">Ribosome biogenesis GTPase A</fullName>
    </recommendedName>
</protein>
<dbReference type="PANTHER" id="PTHR45782:SF4">
    <property type="entry name" value="MITOCHONDRIAL RIBOSOME-ASSOCIATED GTPASE 1"/>
    <property type="match status" value="1"/>
</dbReference>
<evidence type="ECO:0000256" key="3">
    <source>
        <dbReference type="ARBA" id="ARBA00023134"/>
    </source>
</evidence>
<feature type="domain" description="CP-type G" evidence="6">
    <location>
        <begin position="14"/>
        <end position="177"/>
    </location>
</feature>
<evidence type="ECO:0000256" key="5">
    <source>
        <dbReference type="PIRSR" id="PIRSR006230-1"/>
    </source>
</evidence>
<dbReference type="Gene3D" id="3.40.50.300">
    <property type="entry name" value="P-loop containing nucleotide triphosphate hydrolases"/>
    <property type="match status" value="1"/>
</dbReference>
<dbReference type="GO" id="GO:0006412">
    <property type="term" value="P:translation"/>
    <property type="evidence" value="ECO:0007669"/>
    <property type="project" value="TreeGrafter"/>
</dbReference>
<dbReference type="SUPFAM" id="SSF52540">
    <property type="entry name" value="P-loop containing nucleoside triphosphate hydrolases"/>
    <property type="match status" value="1"/>
</dbReference>
<dbReference type="Gene3D" id="1.10.1580.10">
    <property type="match status" value="1"/>
</dbReference>
<evidence type="ECO:0000256" key="2">
    <source>
        <dbReference type="ARBA" id="ARBA00022741"/>
    </source>
</evidence>
<dbReference type="AlphaFoldDB" id="A0A3T0D4Z0"/>
<name>A0A3T0D4Z0_9FIRM</name>
<dbReference type="EMBL" id="CP034791">
    <property type="protein sequence ID" value="AZT90120.1"/>
    <property type="molecule type" value="Genomic_DNA"/>
</dbReference>